<feature type="region of interest" description="Disordered" evidence="1">
    <location>
        <begin position="1"/>
        <end position="30"/>
    </location>
</feature>
<sequence>MSEYKLLKQSSDDDSQGNYQNDNYLSDYSHQSNFNFQNCEDDKCQYIQQQDQNQELYQFPQYSLKTEISNNESSQPHQFERSEDDPNQQPAETQTKKIRDKYKKPDLEIKKKISKGEPIVGKKSQNKKHQQKTETKNLPKFFINCFLNRLEKEDELEPSQNVQIKKKINKFASKSSSLKTLQEMLQDNIINKIVQEYICSFEFLHQILKSERLQDVSHPIKYSHKLYQGCFNSNALNQWKES</sequence>
<accession>A0A8S1R2H0</accession>
<proteinExistence type="predicted"/>
<dbReference type="AlphaFoldDB" id="A0A8S1R2H0"/>
<comment type="caution">
    <text evidence="2">The sequence shown here is derived from an EMBL/GenBank/DDBJ whole genome shotgun (WGS) entry which is preliminary data.</text>
</comment>
<evidence type="ECO:0000313" key="2">
    <source>
        <dbReference type="EMBL" id="CAD8120780.1"/>
    </source>
</evidence>
<organism evidence="2 3">
    <name type="scientific">Paramecium sonneborni</name>
    <dbReference type="NCBI Taxonomy" id="65129"/>
    <lineage>
        <taxon>Eukaryota</taxon>
        <taxon>Sar</taxon>
        <taxon>Alveolata</taxon>
        <taxon>Ciliophora</taxon>
        <taxon>Intramacronucleata</taxon>
        <taxon>Oligohymenophorea</taxon>
        <taxon>Peniculida</taxon>
        <taxon>Parameciidae</taxon>
        <taxon>Paramecium</taxon>
    </lineage>
</organism>
<keyword evidence="3" id="KW-1185">Reference proteome</keyword>
<reference evidence="2" key="1">
    <citation type="submission" date="2021-01" db="EMBL/GenBank/DDBJ databases">
        <authorList>
            <consortium name="Genoscope - CEA"/>
            <person name="William W."/>
        </authorList>
    </citation>
    <scope>NUCLEOTIDE SEQUENCE</scope>
</reference>
<dbReference type="Proteomes" id="UP000692954">
    <property type="component" value="Unassembled WGS sequence"/>
</dbReference>
<feature type="compositionally biased region" description="Polar residues" evidence="1">
    <location>
        <begin position="16"/>
        <end position="30"/>
    </location>
</feature>
<name>A0A8S1R2H0_9CILI</name>
<evidence type="ECO:0000256" key="1">
    <source>
        <dbReference type="SAM" id="MobiDB-lite"/>
    </source>
</evidence>
<protein>
    <submittedName>
        <fullName evidence="2">Uncharacterized protein</fullName>
    </submittedName>
</protein>
<gene>
    <name evidence="2" type="ORF">PSON_ATCC_30995.1.T1280032</name>
</gene>
<feature type="compositionally biased region" description="Basic and acidic residues" evidence="1">
    <location>
        <begin position="103"/>
        <end position="115"/>
    </location>
</feature>
<feature type="region of interest" description="Disordered" evidence="1">
    <location>
        <begin position="69"/>
        <end position="133"/>
    </location>
</feature>
<evidence type="ECO:0000313" key="3">
    <source>
        <dbReference type="Proteomes" id="UP000692954"/>
    </source>
</evidence>
<dbReference type="OrthoDB" id="10412283at2759"/>
<dbReference type="EMBL" id="CAJJDN010000128">
    <property type="protein sequence ID" value="CAD8120780.1"/>
    <property type="molecule type" value="Genomic_DNA"/>
</dbReference>